<dbReference type="AlphaFoldDB" id="A0A2H0N2W3"/>
<comment type="subcellular location">
    <subcellularLocation>
        <location evidence="1">Membrane</location>
    </subcellularLocation>
</comment>
<evidence type="ECO:0000313" key="4">
    <source>
        <dbReference type="EMBL" id="PIR03232.1"/>
    </source>
</evidence>
<dbReference type="PANTHER" id="PTHR30627:SF1">
    <property type="entry name" value="PEPTIDOGLYCAN D,D-TRANSPEPTIDASE FTSI"/>
    <property type="match status" value="1"/>
</dbReference>
<dbReference type="Gene3D" id="3.40.710.10">
    <property type="entry name" value="DD-peptidase/beta-lactamase superfamily"/>
    <property type="match status" value="1"/>
</dbReference>
<protein>
    <submittedName>
        <fullName evidence="4">Stage V sporulation protein D</fullName>
    </submittedName>
</protein>
<keyword evidence="2" id="KW-0472">Membrane</keyword>
<evidence type="ECO:0000313" key="5">
    <source>
        <dbReference type="Proteomes" id="UP000229782"/>
    </source>
</evidence>
<reference evidence="4 5" key="1">
    <citation type="submission" date="2017-09" db="EMBL/GenBank/DDBJ databases">
        <title>Depth-based differentiation of microbial function through sediment-hosted aquifers and enrichment of novel symbionts in the deep terrestrial subsurface.</title>
        <authorList>
            <person name="Probst A.J."/>
            <person name="Ladd B."/>
            <person name="Jarett J.K."/>
            <person name="Geller-Mcgrath D.E."/>
            <person name="Sieber C.M."/>
            <person name="Emerson J.B."/>
            <person name="Anantharaman K."/>
            <person name="Thomas B.C."/>
            <person name="Malmstrom R."/>
            <person name="Stieglmeier M."/>
            <person name="Klingl A."/>
            <person name="Woyke T."/>
            <person name="Ryan C.M."/>
            <person name="Banfield J.F."/>
        </authorList>
    </citation>
    <scope>NUCLEOTIDE SEQUENCE [LARGE SCALE GENOMIC DNA]</scope>
    <source>
        <strain evidence="4">CG11_big_fil_rev_8_21_14_0_20_43_7</strain>
    </source>
</reference>
<dbReference type="GO" id="GO:0071555">
    <property type="term" value="P:cell wall organization"/>
    <property type="evidence" value="ECO:0007669"/>
    <property type="project" value="TreeGrafter"/>
</dbReference>
<dbReference type="EMBL" id="PCWM01000027">
    <property type="protein sequence ID" value="PIR03232.1"/>
    <property type="molecule type" value="Genomic_DNA"/>
</dbReference>
<dbReference type="PANTHER" id="PTHR30627">
    <property type="entry name" value="PEPTIDOGLYCAN D,D-TRANSPEPTIDASE"/>
    <property type="match status" value="1"/>
</dbReference>
<accession>A0A2H0N2W3</accession>
<sequence>TIDRTLQYKACERLRQGFYEYGATSASLLILDPKTGAIRAMCSLPDFDPNTYNVVEDTRVYNNTTIFTPYEPGSIFKPLTMIAAMNEEKLTPDTYFYDTGSVDAHCTKPIQNALNKVYKDQTMTGVLENSINTGMVHVVNLLGKHAFLAYLEAYGFGLKTGIPLDSEVTGTIETLREKKTDQVDCYTSTASFGQGITVTPLQMLTAFGAIANEGRIMKPYIVEEIRAADGKIIRTVPEVTKQVVSAQSATLLSAMLVRVIGTGQAKIAAVPGYYVAGKTGTAQIAGPGGYTSDTNHSFVGFAPVDNPAFVMIVKYEKPQRRFADSTAAPVFRDIATFILDYYQIAPER</sequence>
<proteinExistence type="predicted"/>
<feature type="domain" description="Penicillin-binding protein transpeptidase" evidence="3">
    <location>
        <begin position="27"/>
        <end position="335"/>
    </location>
</feature>
<name>A0A2H0N2W3_9BACT</name>
<feature type="non-terminal residue" evidence="4">
    <location>
        <position position="1"/>
    </location>
</feature>
<dbReference type="GO" id="GO:0008658">
    <property type="term" value="F:penicillin binding"/>
    <property type="evidence" value="ECO:0007669"/>
    <property type="project" value="InterPro"/>
</dbReference>
<gene>
    <name evidence="4" type="ORF">COV60_01450</name>
</gene>
<dbReference type="InterPro" id="IPR012338">
    <property type="entry name" value="Beta-lactam/transpept-like"/>
</dbReference>
<evidence type="ECO:0000256" key="2">
    <source>
        <dbReference type="ARBA" id="ARBA00023136"/>
    </source>
</evidence>
<dbReference type="InterPro" id="IPR001460">
    <property type="entry name" value="PCN-bd_Tpept"/>
</dbReference>
<dbReference type="InterPro" id="IPR050515">
    <property type="entry name" value="Beta-lactam/transpept"/>
</dbReference>
<dbReference type="SUPFAM" id="SSF56601">
    <property type="entry name" value="beta-lactamase/transpeptidase-like"/>
    <property type="match status" value="1"/>
</dbReference>
<dbReference type="GO" id="GO:0005886">
    <property type="term" value="C:plasma membrane"/>
    <property type="evidence" value="ECO:0007669"/>
    <property type="project" value="TreeGrafter"/>
</dbReference>
<dbReference type="Pfam" id="PF00905">
    <property type="entry name" value="Transpeptidase"/>
    <property type="match status" value="1"/>
</dbReference>
<dbReference type="Gene3D" id="3.30.450.330">
    <property type="match status" value="1"/>
</dbReference>
<evidence type="ECO:0000259" key="3">
    <source>
        <dbReference type="Pfam" id="PF00905"/>
    </source>
</evidence>
<comment type="caution">
    <text evidence="4">The sequence shown here is derived from an EMBL/GenBank/DDBJ whole genome shotgun (WGS) entry which is preliminary data.</text>
</comment>
<dbReference type="Proteomes" id="UP000229782">
    <property type="component" value="Unassembled WGS sequence"/>
</dbReference>
<organism evidence="4 5">
    <name type="scientific">Candidatus Magasanikbacteria bacterium CG11_big_fil_rev_8_21_14_0_20_43_7</name>
    <dbReference type="NCBI Taxonomy" id="1974654"/>
    <lineage>
        <taxon>Bacteria</taxon>
        <taxon>Candidatus Magasanikiibacteriota</taxon>
    </lineage>
</organism>
<evidence type="ECO:0000256" key="1">
    <source>
        <dbReference type="ARBA" id="ARBA00004370"/>
    </source>
</evidence>